<keyword evidence="3" id="KW-0695">RNA-directed DNA polymerase</keyword>
<gene>
    <name evidence="3" type="ORF">GCK32_020498</name>
</gene>
<keyword evidence="4" id="KW-1185">Reference proteome</keyword>
<feature type="region of interest" description="Disordered" evidence="1">
    <location>
        <begin position="90"/>
        <end position="115"/>
    </location>
</feature>
<evidence type="ECO:0000259" key="2">
    <source>
        <dbReference type="PROSITE" id="PS50878"/>
    </source>
</evidence>
<proteinExistence type="predicted"/>
<dbReference type="SUPFAM" id="SSF56672">
    <property type="entry name" value="DNA/RNA polymerases"/>
    <property type="match status" value="1"/>
</dbReference>
<accession>A0AAN8FAK3</accession>
<dbReference type="GO" id="GO:0003964">
    <property type="term" value="F:RNA-directed DNA polymerase activity"/>
    <property type="evidence" value="ECO:0007669"/>
    <property type="project" value="UniProtKB-KW"/>
</dbReference>
<dbReference type="CDD" id="cd01650">
    <property type="entry name" value="RT_nLTR_like"/>
    <property type="match status" value="1"/>
</dbReference>
<sequence length="1201" mass="135621">MSVPESSNSQDPGNGRDALQARKKRNLWVACDLQRLSHLVEVHRHGGKIHWMALAAAWERSRGEGVPRSVPALKAAYAKYLRKPRSAAAVSPPCGAAQEDPQDSFPGNSPPDVGLREQTETIPDEPVQVDLKEMLVRRFDIYYRYACHSYDRRPVRRPVGQVPQNLLKVGNDILASKIVQLPVSNGRRWIGRLNAMVYAVARAIAATADELQREHHTDDPKRRLKELEDLRRTQISTVSVLTNEIQRRKAVRRQRKEGVVQARQRPSQKSLQVATVHKVKKNGELVRVLRKLKDQLNVTQLEMRKLQEARRRKLLRRRGASSVVQERSERPTQVPVAGIREYWRPIVGEYQPFEVSPQLEEWSETLGPLGRLTPLKASDLTEEAWRSIFSKVKPWKATGPDGIQAFWWKHLPVARSQLKTWCESTPRRPRDSIPTWLCQGRVVLIPKKRGDPSTLEPSDFRPIACLNTCYKILTSMIGAQVSACVGDRFPGSQVALRKGIWGCTHAQILDQTVIKDAERSKQELHMMWVDMAKAFDSLRHGAILWTVKQWGVPSDVRRLLSTLMQTQSVRYCGFVNGRQVRSRPLKIRNGLMQGDSLSPLLFCLAIAPISAWIQANVRPYQTKAGSGPRSDGALQVGHVFYMDDLKVFTTDWDELTKAKNGIQLIAGQLGLALNNSKCAIRSMNSADVGLDRVKEMGTIPILGGSQAYKYLGAEETTLVCFEDLWSRVAEQAMAVARRLFLSNLTVRQKVNGYNQIVVPKLKYAFSCIIFGAGRFRTLSMRARNLDTEVRRLLEESHLRFGHSCVARLYVEKDLGGLGLKCVEEELHISVAYTWSYLATNTDLLVSWELAERLRASTKRSLTSDFKAVMAANEIEGRITRTVMATIKVDSQTFFNATEAARAISKLIRERWAKLRLSEWRSKEVAGRVLQEHGRDGIQTGLCLKDSFLWSANGWISSEVLRNVWAAQEASLLTGCSAAMRALRPTTGGLCRMRCGPYHETAEHIVSACAHWRSNIMVERHDDVARVLYSAIRRKYGLTAIVNTHRPHAVEAADVVVQWNDSVVTSEGLVHNRPDLLVWDRRAQRIWIIEISISWYTRVLSQEQRKLGKYGVNSTLPEETGPDGFHPGPNLKSVLQKDRRCRVDVIPIVIGACGEVTPNLRQYIRALELPDDSSELIERMQRSAVLGTNRLIKCHLANQSGE</sequence>
<dbReference type="EMBL" id="WIXE01013272">
    <property type="protein sequence ID" value="KAK5975232.1"/>
    <property type="molecule type" value="Genomic_DNA"/>
</dbReference>
<dbReference type="PROSITE" id="PS50878">
    <property type="entry name" value="RT_POL"/>
    <property type="match status" value="1"/>
</dbReference>
<evidence type="ECO:0000313" key="4">
    <source>
        <dbReference type="Proteomes" id="UP001331761"/>
    </source>
</evidence>
<dbReference type="InterPro" id="IPR000477">
    <property type="entry name" value="RT_dom"/>
</dbReference>
<feature type="domain" description="Reverse transcriptase" evidence="2">
    <location>
        <begin position="426"/>
        <end position="715"/>
    </location>
</feature>
<comment type="caution">
    <text evidence="3">The sequence shown here is derived from an EMBL/GenBank/DDBJ whole genome shotgun (WGS) entry which is preliminary data.</text>
</comment>
<keyword evidence="3" id="KW-0548">Nucleotidyltransferase</keyword>
<keyword evidence="3" id="KW-0808">Transferase</keyword>
<name>A0AAN8FAK3_TRICO</name>
<dbReference type="PANTHER" id="PTHR35450:SF2">
    <property type="entry name" value="REVERSE TRANSCRIPTASE DOMAIN-CONTAINING PROTEIN"/>
    <property type="match status" value="1"/>
</dbReference>
<dbReference type="Pfam" id="PF00078">
    <property type="entry name" value="RVT_1"/>
    <property type="match status" value="1"/>
</dbReference>
<dbReference type="PANTHER" id="PTHR35450">
    <property type="entry name" value="REVERSE TRANSCRIPTASE DOMAIN-CONTAINING PROTEIN"/>
    <property type="match status" value="1"/>
</dbReference>
<evidence type="ECO:0000313" key="3">
    <source>
        <dbReference type="EMBL" id="KAK5975232.1"/>
    </source>
</evidence>
<dbReference type="Proteomes" id="UP001331761">
    <property type="component" value="Unassembled WGS sequence"/>
</dbReference>
<protein>
    <submittedName>
        <fullName evidence="3">Reverse transcriptase</fullName>
    </submittedName>
</protein>
<dbReference type="InterPro" id="IPR043502">
    <property type="entry name" value="DNA/RNA_pol_sf"/>
</dbReference>
<dbReference type="AlphaFoldDB" id="A0AAN8FAK3"/>
<reference evidence="3 4" key="1">
    <citation type="submission" date="2019-10" db="EMBL/GenBank/DDBJ databases">
        <title>Assembly and Annotation for the nematode Trichostrongylus colubriformis.</title>
        <authorList>
            <person name="Martin J."/>
        </authorList>
    </citation>
    <scope>NUCLEOTIDE SEQUENCE [LARGE SCALE GENOMIC DNA]</scope>
    <source>
        <strain evidence="3">G859</strain>
        <tissue evidence="3">Whole worm</tissue>
    </source>
</reference>
<evidence type="ECO:0000256" key="1">
    <source>
        <dbReference type="SAM" id="MobiDB-lite"/>
    </source>
</evidence>
<organism evidence="3 4">
    <name type="scientific">Trichostrongylus colubriformis</name>
    <name type="common">Black scour worm</name>
    <dbReference type="NCBI Taxonomy" id="6319"/>
    <lineage>
        <taxon>Eukaryota</taxon>
        <taxon>Metazoa</taxon>
        <taxon>Ecdysozoa</taxon>
        <taxon>Nematoda</taxon>
        <taxon>Chromadorea</taxon>
        <taxon>Rhabditida</taxon>
        <taxon>Rhabditina</taxon>
        <taxon>Rhabditomorpha</taxon>
        <taxon>Strongyloidea</taxon>
        <taxon>Trichostrongylidae</taxon>
        <taxon>Trichostrongylus</taxon>
    </lineage>
</organism>